<dbReference type="Pfam" id="PF07729">
    <property type="entry name" value="FCD"/>
    <property type="match status" value="1"/>
</dbReference>
<dbReference type="InterPro" id="IPR036388">
    <property type="entry name" value="WH-like_DNA-bd_sf"/>
</dbReference>
<keyword evidence="2" id="KW-0238">DNA-binding</keyword>
<dbReference type="SMART" id="SM00345">
    <property type="entry name" value="HTH_GNTR"/>
    <property type="match status" value="1"/>
</dbReference>
<dbReference type="InterPro" id="IPR036390">
    <property type="entry name" value="WH_DNA-bd_sf"/>
</dbReference>
<dbReference type="EMBL" id="CP045798">
    <property type="protein sequence ID" value="QNB48034.1"/>
    <property type="molecule type" value="Genomic_DNA"/>
</dbReference>
<dbReference type="Proteomes" id="UP000515847">
    <property type="component" value="Chromosome"/>
</dbReference>
<dbReference type="RefSeq" id="WP_034420486.1">
    <property type="nucleotide sequence ID" value="NZ_CP045798.1"/>
</dbReference>
<reference evidence="5 6" key="1">
    <citation type="journal article" date="2019" name="Front. Microbiol.">
        <title>Thermoanaerosceptrum fracticalcis gen. nov. sp. nov., a Novel Fumarate-Fermenting Microorganism From a Deep Fractured Carbonate Aquifer of the US Great Basin.</title>
        <authorList>
            <person name="Hamilton-Brehm S.D."/>
            <person name="Stewart L.E."/>
            <person name="Zavarin M."/>
            <person name="Caldwell M."/>
            <person name="Lawson P.A."/>
            <person name="Onstott T.C."/>
            <person name="Grzymski J."/>
            <person name="Neveux I."/>
            <person name="Lollar B.S."/>
            <person name="Russell C.E."/>
            <person name="Moser D.P."/>
        </authorList>
    </citation>
    <scope>NUCLEOTIDE SEQUENCE [LARGE SCALE GENOMIC DNA]</scope>
    <source>
        <strain evidence="5 6">DRI-13</strain>
    </source>
</reference>
<protein>
    <submittedName>
        <fullName evidence="5">FCD domain-containing protein</fullName>
    </submittedName>
</protein>
<dbReference type="SUPFAM" id="SSF46785">
    <property type="entry name" value="Winged helix' DNA-binding domain"/>
    <property type="match status" value="1"/>
</dbReference>
<evidence type="ECO:0000256" key="2">
    <source>
        <dbReference type="ARBA" id="ARBA00023125"/>
    </source>
</evidence>
<evidence type="ECO:0000256" key="3">
    <source>
        <dbReference type="ARBA" id="ARBA00023163"/>
    </source>
</evidence>
<dbReference type="Pfam" id="PF00392">
    <property type="entry name" value="GntR"/>
    <property type="match status" value="1"/>
</dbReference>
<gene>
    <name evidence="5" type="ORF">BR63_18250</name>
</gene>
<evidence type="ECO:0000313" key="6">
    <source>
        <dbReference type="Proteomes" id="UP000515847"/>
    </source>
</evidence>
<accession>A0A7G6E7I0</accession>
<dbReference type="PROSITE" id="PS50949">
    <property type="entry name" value="HTH_GNTR"/>
    <property type="match status" value="1"/>
</dbReference>
<dbReference type="Gene3D" id="1.20.120.530">
    <property type="entry name" value="GntR ligand-binding domain-like"/>
    <property type="match status" value="1"/>
</dbReference>
<dbReference type="CDD" id="cd07377">
    <property type="entry name" value="WHTH_GntR"/>
    <property type="match status" value="1"/>
</dbReference>
<dbReference type="PANTHER" id="PTHR43537">
    <property type="entry name" value="TRANSCRIPTIONAL REGULATOR, GNTR FAMILY"/>
    <property type="match status" value="1"/>
</dbReference>
<dbReference type="GO" id="GO:0003700">
    <property type="term" value="F:DNA-binding transcription factor activity"/>
    <property type="evidence" value="ECO:0007669"/>
    <property type="project" value="InterPro"/>
</dbReference>
<keyword evidence="3" id="KW-0804">Transcription</keyword>
<dbReference type="Gene3D" id="1.10.10.10">
    <property type="entry name" value="Winged helix-like DNA-binding domain superfamily/Winged helix DNA-binding domain"/>
    <property type="match status" value="1"/>
</dbReference>
<name>A0A7G6E7I0_THEFR</name>
<evidence type="ECO:0000313" key="5">
    <source>
        <dbReference type="EMBL" id="QNB48034.1"/>
    </source>
</evidence>
<evidence type="ECO:0000256" key="1">
    <source>
        <dbReference type="ARBA" id="ARBA00023015"/>
    </source>
</evidence>
<dbReference type="KEGG" id="tfr:BR63_18250"/>
<dbReference type="AlphaFoldDB" id="A0A7G6E7I0"/>
<dbReference type="InterPro" id="IPR000524">
    <property type="entry name" value="Tscrpt_reg_HTH_GntR"/>
</dbReference>
<feature type="domain" description="HTH gntR-type" evidence="4">
    <location>
        <begin position="13"/>
        <end position="80"/>
    </location>
</feature>
<proteinExistence type="predicted"/>
<dbReference type="InterPro" id="IPR008920">
    <property type="entry name" value="TF_FadR/GntR_C"/>
</dbReference>
<dbReference type="InterPro" id="IPR011711">
    <property type="entry name" value="GntR_C"/>
</dbReference>
<keyword evidence="1" id="KW-0805">Transcription regulation</keyword>
<keyword evidence="6" id="KW-1185">Reference proteome</keyword>
<sequence length="223" mass="25116">MAKDFELSSTNDASLRTKVFKYVKSQIINGVYSPGENLVESKLAEELKVSRTPIREAIRLLEVEGLVETTPNKGAIVLGISSKDVEDIYAIRQLVEGLAARWAAEKISPAEIKELQKLTDLMEFYSQKGDQEEVASLDTKFHEIIYEASGSKILNLTLSNLHQFVQLSRVESLKVPHRIENTLAEHRAVLNAFLEKNPDKAEKALTEHVKQAYLNIMSHRAKK</sequence>
<dbReference type="OrthoDB" id="9781630at2"/>
<evidence type="ECO:0000259" key="4">
    <source>
        <dbReference type="PROSITE" id="PS50949"/>
    </source>
</evidence>
<dbReference type="PRINTS" id="PR00035">
    <property type="entry name" value="HTHGNTR"/>
</dbReference>
<dbReference type="SMART" id="SM00895">
    <property type="entry name" value="FCD"/>
    <property type="match status" value="1"/>
</dbReference>
<dbReference type="SUPFAM" id="SSF48008">
    <property type="entry name" value="GntR ligand-binding domain-like"/>
    <property type="match status" value="1"/>
</dbReference>
<dbReference type="GO" id="GO:0003677">
    <property type="term" value="F:DNA binding"/>
    <property type="evidence" value="ECO:0007669"/>
    <property type="project" value="UniProtKB-KW"/>
</dbReference>
<dbReference type="PANTHER" id="PTHR43537:SF24">
    <property type="entry name" value="GLUCONATE OPERON TRANSCRIPTIONAL REPRESSOR"/>
    <property type="match status" value="1"/>
</dbReference>
<organism evidence="5 6">
    <name type="scientific">Thermanaerosceptrum fracticalcis</name>
    <dbReference type="NCBI Taxonomy" id="1712410"/>
    <lineage>
        <taxon>Bacteria</taxon>
        <taxon>Bacillati</taxon>
        <taxon>Bacillota</taxon>
        <taxon>Clostridia</taxon>
        <taxon>Eubacteriales</taxon>
        <taxon>Peptococcaceae</taxon>
        <taxon>Thermanaerosceptrum</taxon>
    </lineage>
</organism>